<name>Q9K222_CHLPN</name>
<dbReference type="AlphaFoldDB" id="Q9K222"/>
<dbReference type="STRING" id="406984.CPK_ORF00622"/>
<dbReference type="KEGG" id="cpa:CP_0663"/>
<proteinExistence type="predicted"/>
<organism evidence="1 2">
    <name type="scientific">Chlamydia pneumoniae</name>
    <name type="common">Chlamydophila pneumoniae</name>
    <dbReference type="NCBI Taxonomy" id="83558"/>
    <lineage>
        <taxon>Bacteria</taxon>
        <taxon>Pseudomonadati</taxon>
        <taxon>Chlamydiota</taxon>
        <taxon>Chlamydiia</taxon>
        <taxon>Chlamydiales</taxon>
        <taxon>Chlamydiaceae</taxon>
        <taxon>Chlamydia/Chlamydophila group</taxon>
        <taxon>Chlamydia</taxon>
    </lineage>
</organism>
<evidence type="ECO:0000313" key="1">
    <source>
        <dbReference type="EMBL" id="AAF38475.1"/>
    </source>
</evidence>
<dbReference type="EMBL" id="AE002161">
    <property type="protein sequence ID" value="AAF38475.1"/>
    <property type="molecule type" value="Genomic_DNA"/>
</dbReference>
<reference evidence="1 2" key="1">
    <citation type="journal article" date="2000" name="Nucleic Acids Res.">
        <title>Genome sequences of Chlamydia trachomatis MoPn and Chlamydia pneumoniae AR39.</title>
        <authorList>
            <person name="Read T.D."/>
            <person name="Brunham R.C."/>
            <person name="Shen C."/>
            <person name="Gill S.R."/>
            <person name="Heidelberg J.F."/>
            <person name="White O."/>
            <person name="Hickey E.K."/>
            <person name="Peterson J.D."/>
            <person name="Utterback T.R."/>
            <person name="Berry K.J."/>
            <person name="Bass S."/>
            <person name="Linher K.D."/>
            <person name="Weidman J.F."/>
            <person name="Khouri H.M."/>
            <person name="Craven B."/>
            <person name="Bowman C."/>
            <person name="Dodson R.J."/>
            <person name="Gwinn M.L."/>
            <person name="Nelson W.C."/>
            <person name="DeBoy R.T."/>
            <person name="Kolonay J.F."/>
            <person name="McClarty G."/>
            <person name="Salzberg S.L."/>
            <person name="Eisen J.A."/>
            <person name="Fraser C.M."/>
        </authorList>
    </citation>
    <scope>NUCLEOTIDE SEQUENCE [LARGE SCALE GENOMIC DNA]</scope>
    <source>
        <strain evidence="1 2">AR39</strain>
    </source>
</reference>
<accession>Q9K222</accession>
<dbReference type="Proteomes" id="UP000000583">
    <property type="component" value="Chromosome"/>
</dbReference>
<evidence type="ECO:0000313" key="2">
    <source>
        <dbReference type="Proteomes" id="UP000000583"/>
    </source>
</evidence>
<gene>
    <name evidence="1" type="ordered locus">CP_0663</name>
</gene>
<dbReference type="PIR" id="A81552">
    <property type="entry name" value="A81552"/>
</dbReference>
<protein>
    <submittedName>
        <fullName evidence="1">Uncharacterized protein</fullName>
    </submittedName>
</protein>
<sequence length="37" mass="4284">MIFHLGLQSPLALKYPMQPFYNQSKEIESDFLTPVSL</sequence>